<dbReference type="Gene3D" id="1.10.8.60">
    <property type="match status" value="1"/>
</dbReference>
<sequence>MDRVAPAISVHARGHSNLPVLGSLPAHQLFLEMKLAVHYAMYRTLRMASLGPAFKKWSICCPGIQTTLRLSSLGCCPLVLCSNVKSFSPQCRRSGGKNTNLGTTGGPSKGPSTTDSESFSASASSGTGSGSGTESGSGDGPVITCSKCGAPLHPIEPSTSHISRFMKCDSCQQLYTFIDKTVLKSFAKLDAHTPNPPPSPKQIHSYLDRYVVGQDHAKKVLSVQVYSHYNRIHHNLNCESDLTGLATIEQGACSNSNPAATDAIVQPISPAFTPFPSHSGKMAGRRIDAPGPSVAELFNLLSDAGNRSGSSNSIRPVDVSDPTHQAPGTVTGSQRIYESHKGEPVRLEKSNIILLGPTGSGKTLLAQTLAQCLDVPFAICDCTTLTQAGYVGEDIESVIAKLLQNANFNVERAQQGIVFLDEVDKISSRAGLLHSIRDVGGEGVQQGMLKMLEGSLVSVPDGKGARKIRGETVLVDTTNILFIASGAFTGLEKLVARRKSKQQIGFGDREEKQTLTPTFSAGRIGAEDGDEEMLETDRLLAQVEARDLIEFGIIPEFVGRFPIITAFHALSERMLTRILTEPRNALLLQYKLLFQIDKCTLTVTDKALRAIARQAMVMKTGARGLRAIMEKVLLQPRYDVPGSGISEVIIDEDVILGRTEPTYVYADTQSSCGVEGEEGVDDDSGEFTAEAASSTTAGSTSASISV</sequence>
<keyword evidence="7" id="KW-1185">Reference proteome</keyword>
<feature type="region of interest" description="Disordered" evidence="3">
    <location>
        <begin position="673"/>
        <end position="706"/>
    </location>
</feature>
<evidence type="ECO:0000256" key="1">
    <source>
        <dbReference type="ARBA" id="ARBA00022741"/>
    </source>
</evidence>
<feature type="region of interest" description="Disordered" evidence="3">
    <location>
        <begin position="89"/>
        <end position="138"/>
    </location>
</feature>
<dbReference type="Proteomes" id="UP001651158">
    <property type="component" value="Unassembled WGS sequence"/>
</dbReference>
<feature type="compositionally biased region" description="Low complexity" evidence="3">
    <location>
        <begin position="109"/>
        <end position="126"/>
    </location>
</feature>
<dbReference type="InterPro" id="IPR027417">
    <property type="entry name" value="P-loop_NTPase"/>
</dbReference>
<dbReference type="Pfam" id="PF26040">
    <property type="entry name" value="Zn_ribbon_CLPX_N"/>
    <property type="match status" value="1"/>
</dbReference>
<comment type="caution">
    <text evidence="6">The sequence shown here is derived from an EMBL/GenBank/DDBJ whole genome shotgun (WGS) entry which is preliminary data.</text>
</comment>
<proteinExistence type="predicted"/>
<dbReference type="CDD" id="cd19497">
    <property type="entry name" value="RecA-like_ClpX"/>
    <property type="match status" value="1"/>
</dbReference>
<protein>
    <submittedName>
        <fullName evidence="6">ATP-dependent Clp protease ATP-binding subunit clpX-like mitochondrial</fullName>
    </submittedName>
</protein>
<feature type="compositionally biased region" description="Acidic residues" evidence="3">
    <location>
        <begin position="675"/>
        <end position="685"/>
    </location>
</feature>
<dbReference type="EMBL" id="JAKROA010000002">
    <property type="protein sequence ID" value="KAL5110083.1"/>
    <property type="molecule type" value="Genomic_DNA"/>
</dbReference>
<reference evidence="6 7" key="1">
    <citation type="journal article" date="2022" name="Front. Cell. Infect. Microbiol.">
        <title>The Genomes of Two Strains of Taenia crassiceps the Animal Model for the Study of Human Cysticercosis.</title>
        <authorList>
            <person name="Bobes R.J."/>
            <person name="Estrada K."/>
            <person name="Rios-Valencia D.G."/>
            <person name="Calderon-Gallegos A."/>
            <person name="de la Torre P."/>
            <person name="Carrero J.C."/>
            <person name="Sanchez-Flores A."/>
            <person name="Laclette J.P."/>
        </authorList>
    </citation>
    <scope>NUCLEOTIDE SEQUENCE [LARGE SCALE GENOMIC DNA]</scope>
    <source>
        <strain evidence="6">WFUcys</strain>
    </source>
</reference>
<feature type="compositionally biased region" description="Polar residues" evidence="3">
    <location>
        <begin position="322"/>
        <end position="331"/>
    </location>
</feature>
<dbReference type="SMART" id="SM00382">
    <property type="entry name" value="AAA"/>
    <property type="match status" value="1"/>
</dbReference>
<dbReference type="NCBIfam" id="NF003745">
    <property type="entry name" value="PRK05342.1"/>
    <property type="match status" value="1"/>
</dbReference>
<dbReference type="SMART" id="SM01086">
    <property type="entry name" value="ClpB_D2-small"/>
    <property type="match status" value="1"/>
</dbReference>
<name>A0ABR4QKI2_9CEST</name>
<feature type="compositionally biased region" description="Low complexity" evidence="3">
    <location>
        <begin position="686"/>
        <end position="706"/>
    </location>
</feature>
<feature type="domain" description="Clp ATPase C-terminal" evidence="5">
    <location>
        <begin position="570"/>
        <end position="664"/>
    </location>
</feature>
<evidence type="ECO:0000259" key="5">
    <source>
        <dbReference type="SMART" id="SM01086"/>
    </source>
</evidence>
<gene>
    <name evidence="6" type="ORF">TcWFU_003339</name>
</gene>
<dbReference type="InterPro" id="IPR019489">
    <property type="entry name" value="Clp_ATPase_C"/>
</dbReference>
<evidence type="ECO:0000256" key="3">
    <source>
        <dbReference type="SAM" id="MobiDB-lite"/>
    </source>
</evidence>
<evidence type="ECO:0000313" key="7">
    <source>
        <dbReference type="Proteomes" id="UP001651158"/>
    </source>
</evidence>
<accession>A0ABR4QKI2</accession>
<keyword evidence="1" id="KW-0547">Nucleotide-binding</keyword>
<evidence type="ECO:0000259" key="4">
    <source>
        <dbReference type="SMART" id="SM00382"/>
    </source>
</evidence>
<dbReference type="Pfam" id="PF10431">
    <property type="entry name" value="ClpB_D2-small"/>
    <property type="match status" value="1"/>
</dbReference>
<dbReference type="SUPFAM" id="SSF52540">
    <property type="entry name" value="P-loop containing nucleoside triphosphate hydrolases"/>
    <property type="match status" value="1"/>
</dbReference>
<dbReference type="Pfam" id="PF07724">
    <property type="entry name" value="AAA_2"/>
    <property type="match status" value="1"/>
</dbReference>
<evidence type="ECO:0000256" key="2">
    <source>
        <dbReference type="ARBA" id="ARBA00022840"/>
    </source>
</evidence>
<dbReference type="InterPro" id="IPR059067">
    <property type="entry name" value="Znf_ribbon_CLPX-like"/>
</dbReference>
<feature type="region of interest" description="Disordered" evidence="3">
    <location>
        <begin position="307"/>
        <end position="331"/>
    </location>
</feature>
<dbReference type="InterPro" id="IPR003593">
    <property type="entry name" value="AAA+_ATPase"/>
</dbReference>
<feature type="domain" description="AAA+ ATPase" evidence="4">
    <location>
        <begin position="348"/>
        <end position="510"/>
    </location>
</feature>
<dbReference type="PANTHER" id="PTHR48102">
    <property type="entry name" value="ATP-DEPENDENT CLP PROTEASE ATP-BINDING SUBUNIT CLPX-LIKE, MITOCHONDRIAL-RELATED"/>
    <property type="match status" value="1"/>
</dbReference>
<evidence type="ECO:0000313" key="6">
    <source>
        <dbReference type="EMBL" id="KAL5110083.1"/>
    </source>
</evidence>
<feature type="compositionally biased region" description="Gly residues" evidence="3">
    <location>
        <begin position="127"/>
        <end position="138"/>
    </location>
</feature>
<dbReference type="InterPro" id="IPR050052">
    <property type="entry name" value="ATP-dep_Clp_protease_ClpX"/>
</dbReference>
<organism evidence="6 7">
    <name type="scientific">Taenia crassiceps</name>
    <dbReference type="NCBI Taxonomy" id="6207"/>
    <lineage>
        <taxon>Eukaryota</taxon>
        <taxon>Metazoa</taxon>
        <taxon>Spiralia</taxon>
        <taxon>Lophotrochozoa</taxon>
        <taxon>Platyhelminthes</taxon>
        <taxon>Cestoda</taxon>
        <taxon>Eucestoda</taxon>
        <taxon>Cyclophyllidea</taxon>
        <taxon>Taeniidae</taxon>
        <taxon>Taenia</taxon>
    </lineage>
</organism>
<keyword evidence="2" id="KW-0067">ATP-binding</keyword>
<dbReference type="InterPro" id="IPR003959">
    <property type="entry name" value="ATPase_AAA_core"/>
</dbReference>
<dbReference type="PANTHER" id="PTHR48102:SF7">
    <property type="entry name" value="ATP-DEPENDENT CLP PROTEASE ATP-BINDING SUBUNIT CLPX-LIKE, MITOCHONDRIAL"/>
    <property type="match status" value="1"/>
</dbReference>
<dbReference type="Gene3D" id="3.40.50.300">
    <property type="entry name" value="P-loop containing nucleotide triphosphate hydrolases"/>
    <property type="match status" value="1"/>
</dbReference>